<dbReference type="InterPro" id="IPR052557">
    <property type="entry name" value="CAP/Cytokinesis_protein"/>
</dbReference>
<dbReference type="InterPro" id="IPR038765">
    <property type="entry name" value="Papain-like_cys_pep_sf"/>
</dbReference>
<dbReference type="InterPro" id="IPR002931">
    <property type="entry name" value="Transglutaminase-like"/>
</dbReference>
<name>A0ABS3L9L6_9ENTE</name>
<keyword evidence="3" id="KW-1185">Reference proteome</keyword>
<dbReference type="SUPFAM" id="SSF54001">
    <property type="entry name" value="Cysteine proteinases"/>
    <property type="match status" value="1"/>
</dbReference>
<protein>
    <recommendedName>
        <fullName evidence="1">Transglutaminase-like domain-containing protein</fullName>
    </recommendedName>
</protein>
<organism evidence="2 3">
    <name type="scientific">Candidatus Enterococcus moelleringii</name>
    <dbReference type="NCBI Taxonomy" id="2815325"/>
    <lineage>
        <taxon>Bacteria</taxon>
        <taxon>Bacillati</taxon>
        <taxon>Bacillota</taxon>
        <taxon>Bacilli</taxon>
        <taxon>Lactobacillales</taxon>
        <taxon>Enterococcaceae</taxon>
        <taxon>Enterococcus</taxon>
    </lineage>
</organism>
<reference evidence="2 3" key="1">
    <citation type="submission" date="2021-03" db="EMBL/GenBank/DDBJ databases">
        <title>Enterococcal diversity collection.</title>
        <authorList>
            <person name="Gilmore M.S."/>
            <person name="Schwartzman J."/>
            <person name="Van Tyne D."/>
            <person name="Martin M."/>
            <person name="Earl A.M."/>
            <person name="Manson A.L."/>
            <person name="Straub T."/>
            <person name="Salamzade R."/>
            <person name="Saavedra J."/>
            <person name="Lebreton F."/>
            <person name="Prichula J."/>
            <person name="Schaufler K."/>
            <person name="Gaca A."/>
            <person name="Sgardioli B."/>
            <person name="Wagenaar J."/>
            <person name="Strong T."/>
        </authorList>
    </citation>
    <scope>NUCLEOTIDE SEQUENCE [LARGE SCALE GENOMIC DNA]</scope>
    <source>
        <strain evidence="2 3">669A</strain>
    </source>
</reference>
<dbReference type="Proteomes" id="UP000664601">
    <property type="component" value="Unassembled WGS sequence"/>
</dbReference>
<dbReference type="PANTHER" id="PTHR46333:SF2">
    <property type="entry name" value="CYTOKINESIS PROTEIN 3"/>
    <property type="match status" value="1"/>
</dbReference>
<proteinExistence type="predicted"/>
<accession>A0ABS3L9L6</accession>
<evidence type="ECO:0000313" key="2">
    <source>
        <dbReference type="EMBL" id="MBO1306310.1"/>
    </source>
</evidence>
<dbReference type="EMBL" id="JAFREM010000014">
    <property type="protein sequence ID" value="MBO1306310.1"/>
    <property type="molecule type" value="Genomic_DNA"/>
</dbReference>
<dbReference type="PANTHER" id="PTHR46333">
    <property type="entry name" value="CYTOKINESIS PROTEIN 3"/>
    <property type="match status" value="1"/>
</dbReference>
<sequence length="286" mass="33115">MNFQEFYIVHKGTNTTIVFSYFCSLLQVKETEEELNQQIKDILSLINESPTEAYNRELAIHDYLISNVNYEDCNTSNHMKYSAVGALLNGKAVCAGFAMAFKLLCDAAGLSCIILRGKAKNSASAENHLWNIVKLNGKCYHIDVTWDSSFAIEEALNRACFNLTDQDIARDHTWDRELLPKCFSLEDNYFVRSGLFFTNSKALKRHFISGLKKGERTFSVKINHKFEDEVHINRIFQEAVDSLFIRGSLGYSYRYNYDSNRKVVHVSFQLAFDNYKQQERKRWKTN</sequence>
<dbReference type="Pfam" id="PF01841">
    <property type="entry name" value="Transglut_core"/>
    <property type="match status" value="1"/>
</dbReference>
<gene>
    <name evidence="2" type="ORF">JZO70_09070</name>
</gene>
<feature type="domain" description="Transglutaminase-like" evidence="1">
    <location>
        <begin position="48"/>
        <end position="141"/>
    </location>
</feature>
<dbReference type="Gene3D" id="3.10.620.30">
    <property type="match status" value="1"/>
</dbReference>
<comment type="caution">
    <text evidence="2">The sequence shown here is derived from an EMBL/GenBank/DDBJ whole genome shotgun (WGS) entry which is preliminary data.</text>
</comment>
<evidence type="ECO:0000313" key="3">
    <source>
        <dbReference type="Proteomes" id="UP000664601"/>
    </source>
</evidence>
<evidence type="ECO:0000259" key="1">
    <source>
        <dbReference type="Pfam" id="PF01841"/>
    </source>
</evidence>